<evidence type="ECO:0000256" key="1">
    <source>
        <dbReference type="ARBA" id="ARBA00022692"/>
    </source>
</evidence>
<keyword evidence="1 4" id="KW-0812">Transmembrane</keyword>
<dbReference type="InterPro" id="IPR011701">
    <property type="entry name" value="MFS"/>
</dbReference>
<feature type="transmembrane region" description="Helical" evidence="4">
    <location>
        <begin position="312"/>
        <end position="330"/>
    </location>
</feature>
<reference evidence="6 7" key="1">
    <citation type="submission" date="2014-11" db="EMBL/GenBank/DDBJ databases">
        <title>Symbiosis island explosion on the genome of extra-slow-growing strains of soybean bradyrhizobia with massive insertion sequences.</title>
        <authorList>
            <person name="Iida T."/>
            <person name="Minamisawa K."/>
        </authorList>
    </citation>
    <scope>NUCLEOTIDE SEQUENCE [LARGE SCALE GENOMIC DNA]</scope>
    <source>
        <strain evidence="6 7">NK6</strain>
    </source>
</reference>
<feature type="transmembrane region" description="Helical" evidence="4">
    <location>
        <begin position="20"/>
        <end position="41"/>
    </location>
</feature>
<dbReference type="AlphaFoldDB" id="A0A0E4BVY4"/>
<feature type="transmembrane region" description="Helical" evidence="4">
    <location>
        <begin position="173"/>
        <end position="193"/>
    </location>
</feature>
<evidence type="ECO:0000256" key="4">
    <source>
        <dbReference type="SAM" id="Phobius"/>
    </source>
</evidence>
<dbReference type="EMBL" id="AP014685">
    <property type="protein sequence ID" value="BAR61288.1"/>
    <property type="molecule type" value="Genomic_DNA"/>
</dbReference>
<feature type="transmembrane region" description="Helical" evidence="4">
    <location>
        <begin position="258"/>
        <end position="276"/>
    </location>
</feature>
<feature type="transmembrane region" description="Helical" evidence="4">
    <location>
        <begin position="86"/>
        <end position="104"/>
    </location>
</feature>
<dbReference type="Gene3D" id="1.20.1250.20">
    <property type="entry name" value="MFS general substrate transporter like domains"/>
    <property type="match status" value="1"/>
</dbReference>
<sequence>MTISETPTLASRNQLAERPLIWLGAITAGVVVTNLFAPQILLGQIGRSLSMPAWQAGLISTLTLLGYALGLLLLVPLVDLVENRRVILRTLGCAILAALATAFAPKPFLLLLATFALGASCAAIQVMVPLVASMVAPERRGQAIGEVMSGLMIGILLSRPAASLIADLWSWRAYYVVSAALMALLAGALGRYLPALQSPARASYGELLLSFPRLLREEPVLRVRAWTASLVMASFTAFWSAVALRLPEAPFGLDAKGIAAFALIGVVGAAATPMAGRWGDKGWARSMFVAAHLLIIGSLALCAWAGALESRIAALLVLSLGTILLDVGITTDQTLGRRAINLLRPEARGRINGLFVALFFIGGGVGAAAASLAWTLGGWTMVCAVAASFGVLGLVTDLVSRTGTS</sequence>
<accession>A0A0E4BVY4</accession>
<dbReference type="InterPro" id="IPR036259">
    <property type="entry name" value="MFS_trans_sf"/>
</dbReference>
<keyword evidence="3 4" id="KW-0472">Membrane</keyword>
<dbReference type="Pfam" id="PF07690">
    <property type="entry name" value="MFS_1"/>
    <property type="match status" value="1"/>
</dbReference>
<dbReference type="SUPFAM" id="SSF103473">
    <property type="entry name" value="MFS general substrate transporter"/>
    <property type="match status" value="1"/>
</dbReference>
<dbReference type="GO" id="GO:0022857">
    <property type="term" value="F:transmembrane transporter activity"/>
    <property type="evidence" value="ECO:0007669"/>
    <property type="project" value="InterPro"/>
</dbReference>
<evidence type="ECO:0000313" key="7">
    <source>
        <dbReference type="Proteomes" id="UP000063308"/>
    </source>
</evidence>
<name>A0A0E4BVY4_9BRAD</name>
<feature type="transmembrane region" description="Helical" evidence="4">
    <location>
        <begin position="110"/>
        <end position="131"/>
    </location>
</feature>
<feature type="transmembrane region" description="Helical" evidence="4">
    <location>
        <begin position="288"/>
        <end position="306"/>
    </location>
</feature>
<feature type="domain" description="Major facilitator superfamily (MFS) profile" evidence="5">
    <location>
        <begin position="17"/>
        <end position="405"/>
    </location>
</feature>
<evidence type="ECO:0000313" key="6">
    <source>
        <dbReference type="EMBL" id="BAR61288.1"/>
    </source>
</evidence>
<gene>
    <name evidence="6" type="ORF">NK6_8139</name>
</gene>
<keyword evidence="2 4" id="KW-1133">Transmembrane helix</keyword>
<dbReference type="PROSITE" id="PS50850">
    <property type="entry name" value="MFS"/>
    <property type="match status" value="1"/>
</dbReference>
<feature type="transmembrane region" description="Helical" evidence="4">
    <location>
        <begin position="379"/>
        <end position="399"/>
    </location>
</feature>
<feature type="transmembrane region" description="Helical" evidence="4">
    <location>
        <begin position="351"/>
        <end position="373"/>
    </location>
</feature>
<dbReference type="CDD" id="cd17324">
    <property type="entry name" value="MFS_NepI_like"/>
    <property type="match status" value="1"/>
</dbReference>
<proteinExistence type="predicted"/>
<feature type="transmembrane region" description="Helical" evidence="4">
    <location>
        <begin position="53"/>
        <end position="74"/>
    </location>
</feature>
<feature type="transmembrane region" description="Helical" evidence="4">
    <location>
        <begin position="143"/>
        <end position="161"/>
    </location>
</feature>
<dbReference type="Proteomes" id="UP000063308">
    <property type="component" value="Chromosome"/>
</dbReference>
<evidence type="ECO:0000256" key="2">
    <source>
        <dbReference type="ARBA" id="ARBA00022989"/>
    </source>
</evidence>
<dbReference type="InterPro" id="IPR020846">
    <property type="entry name" value="MFS_dom"/>
</dbReference>
<dbReference type="PANTHER" id="PTHR42910">
    <property type="entry name" value="TRANSPORTER SCO4007-RELATED"/>
    <property type="match status" value="1"/>
</dbReference>
<feature type="transmembrane region" description="Helical" evidence="4">
    <location>
        <begin position="223"/>
        <end position="246"/>
    </location>
</feature>
<protein>
    <submittedName>
        <fullName evidence="6">MFS permease</fullName>
    </submittedName>
</protein>
<dbReference type="PANTHER" id="PTHR42910:SF1">
    <property type="entry name" value="MAJOR FACILITATOR SUPERFAMILY (MFS) PROFILE DOMAIN-CONTAINING PROTEIN"/>
    <property type="match status" value="1"/>
</dbReference>
<evidence type="ECO:0000256" key="3">
    <source>
        <dbReference type="ARBA" id="ARBA00023136"/>
    </source>
</evidence>
<organism evidence="6 7">
    <name type="scientific">Bradyrhizobium diazoefficiens</name>
    <dbReference type="NCBI Taxonomy" id="1355477"/>
    <lineage>
        <taxon>Bacteria</taxon>
        <taxon>Pseudomonadati</taxon>
        <taxon>Pseudomonadota</taxon>
        <taxon>Alphaproteobacteria</taxon>
        <taxon>Hyphomicrobiales</taxon>
        <taxon>Nitrobacteraceae</taxon>
        <taxon>Bradyrhizobium</taxon>
    </lineage>
</organism>
<evidence type="ECO:0000259" key="5">
    <source>
        <dbReference type="PROSITE" id="PS50850"/>
    </source>
</evidence>